<dbReference type="Proteomes" id="UP000419743">
    <property type="component" value="Unassembled WGS sequence"/>
</dbReference>
<dbReference type="AlphaFoldDB" id="A0A7M4DDN8"/>
<evidence type="ECO:0000313" key="1">
    <source>
        <dbReference type="EMBL" id="VZO34958.1"/>
    </source>
</evidence>
<keyword evidence="2" id="KW-1185">Reference proteome</keyword>
<organism evidence="1 2">
    <name type="scientific">Occultella aeris</name>
    <dbReference type="NCBI Taxonomy" id="2761496"/>
    <lineage>
        <taxon>Bacteria</taxon>
        <taxon>Bacillati</taxon>
        <taxon>Actinomycetota</taxon>
        <taxon>Actinomycetes</taxon>
        <taxon>Micrococcales</taxon>
        <taxon>Ruaniaceae</taxon>
        <taxon>Occultella</taxon>
    </lineage>
</organism>
<sequence>MVRRGVAEVIDRADVLQVVAEAASVAAVLRAITIWHKRL</sequence>
<name>A0A7M4DDN8_9MICO</name>
<reference evidence="1 2" key="1">
    <citation type="submission" date="2019-11" db="EMBL/GenBank/DDBJ databases">
        <authorList>
            <person name="Criscuolo A."/>
        </authorList>
    </citation>
    <scope>NUCLEOTIDE SEQUENCE [LARGE SCALE GENOMIC DNA]</scope>
    <source>
        <strain evidence="1">CIP111667</strain>
    </source>
</reference>
<dbReference type="EMBL" id="CACRYJ010000004">
    <property type="protein sequence ID" value="VZO34958.1"/>
    <property type="molecule type" value="Genomic_DNA"/>
</dbReference>
<proteinExistence type="predicted"/>
<accession>A0A7M4DDN8</accession>
<protein>
    <submittedName>
        <fullName evidence="1">Uncharacterized protein</fullName>
    </submittedName>
</protein>
<gene>
    <name evidence="1" type="ORF">HALOF300_00227</name>
</gene>
<evidence type="ECO:0000313" key="2">
    <source>
        <dbReference type="Proteomes" id="UP000419743"/>
    </source>
</evidence>
<comment type="caution">
    <text evidence="1">The sequence shown here is derived from an EMBL/GenBank/DDBJ whole genome shotgun (WGS) entry which is preliminary data.</text>
</comment>